<protein>
    <submittedName>
        <fullName evidence="2">Uncharacterized protein</fullName>
    </submittedName>
</protein>
<comment type="caution">
    <text evidence="2">The sequence shown here is derived from an EMBL/GenBank/DDBJ whole genome shotgun (WGS) entry which is preliminary data.</text>
</comment>
<feature type="chain" id="PRO_5046196040" evidence="1">
    <location>
        <begin position="23"/>
        <end position="102"/>
    </location>
</feature>
<dbReference type="Proteomes" id="UP001300261">
    <property type="component" value="Unassembled WGS sequence"/>
</dbReference>
<dbReference type="EMBL" id="JAPEVI010000002">
    <property type="protein sequence ID" value="MCX2721486.1"/>
    <property type="molecule type" value="Genomic_DNA"/>
</dbReference>
<organism evidence="2 3">
    <name type="scientific">Roseibium salinum</name>
    <dbReference type="NCBI Taxonomy" id="1604349"/>
    <lineage>
        <taxon>Bacteria</taxon>
        <taxon>Pseudomonadati</taxon>
        <taxon>Pseudomonadota</taxon>
        <taxon>Alphaproteobacteria</taxon>
        <taxon>Hyphomicrobiales</taxon>
        <taxon>Stappiaceae</taxon>
        <taxon>Roseibium</taxon>
    </lineage>
</organism>
<evidence type="ECO:0000313" key="2">
    <source>
        <dbReference type="EMBL" id="MCX2721486.1"/>
    </source>
</evidence>
<gene>
    <name evidence="2" type="ORF">ON753_03560</name>
</gene>
<dbReference type="RefSeq" id="WP_265961183.1">
    <property type="nucleotide sequence ID" value="NZ_JAPEVI010000002.1"/>
</dbReference>
<feature type="signal peptide" evidence="1">
    <location>
        <begin position="1"/>
        <end position="22"/>
    </location>
</feature>
<keyword evidence="1" id="KW-0732">Signal</keyword>
<proteinExistence type="predicted"/>
<accession>A0ABT3QX47</accession>
<name>A0ABT3QX47_9HYPH</name>
<keyword evidence="3" id="KW-1185">Reference proteome</keyword>
<reference evidence="2 3" key="1">
    <citation type="journal article" date="2016" name="Int. J. Syst. Evol. Microbiol.">
        <title>Labrenzia salina sp. nov., isolated from the rhizosphere of the halophyte Arthrocnemum macrostachyum.</title>
        <authorList>
            <person name="Camacho M."/>
            <person name="Redondo-Gomez S."/>
            <person name="Rodriguez-Llorente I."/>
            <person name="Rohde M."/>
            <person name="Sproer C."/>
            <person name="Schumann P."/>
            <person name="Klenk H.P."/>
            <person name="Montero-Calasanz M.D.C."/>
        </authorList>
    </citation>
    <scope>NUCLEOTIDE SEQUENCE [LARGE SCALE GENOMIC DNA]</scope>
    <source>
        <strain evidence="2 3">DSM 29163</strain>
    </source>
</reference>
<evidence type="ECO:0000256" key="1">
    <source>
        <dbReference type="SAM" id="SignalP"/>
    </source>
</evidence>
<evidence type="ECO:0000313" key="3">
    <source>
        <dbReference type="Proteomes" id="UP001300261"/>
    </source>
</evidence>
<sequence length="102" mass="11673">MKTLGLMTVAGMALVSATGGVAADPWKDESGHGGWGGGYDTHSPYQPKVYYRERGRRSYKQEFRRGGCKIEREWDDGKYKEEVECDRAYRPPAYGYFYVYPN</sequence>